<dbReference type="InterPro" id="IPR044730">
    <property type="entry name" value="RNase_H-like_dom_plant"/>
</dbReference>
<dbReference type="InterPro" id="IPR002156">
    <property type="entry name" value="RNaseH_domain"/>
</dbReference>
<sequence length="108" mass="12240">FLAAATNLRYATNLPIMEAQAILQGLKLAMEQGWRKVILESHAENVITEINIGIPPIMPNGNIIEEIKLLVEKFIYCQFSFTRRLGNQATHELVKLVNITGCNKVWFD</sequence>
<comment type="caution">
    <text evidence="2">The sequence shown here is derived from an EMBL/GenBank/DDBJ whole genome shotgun (WGS) entry which is preliminary data.</text>
</comment>
<accession>A0A1Q3DGH9</accession>
<feature type="domain" description="RNase H type-1" evidence="1">
    <location>
        <begin position="7"/>
        <end position="95"/>
    </location>
</feature>
<gene>
    <name evidence="2" type="ORF">CFOL_v3_34754</name>
</gene>
<dbReference type="GO" id="GO:0003676">
    <property type="term" value="F:nucleic acid binding"/>
    <property type="evidence" value="ECO:0007669"/>
    <property type="project" value="InterPro"/>
</dbReference>
<dbReference type="CDD" id="cd06222">
    <property type="entry name" value="RNase_H_like"/>
    <property type="match status" value="1"/>
</dbReference>
<protein>
    <submittedName>
        <fullName evidence="2">RVT_3 domain-containing protein</fullName>
    </submittedName>
</protein>
<dbReference type="PANTHER" id="PTHR47723">
    <property type="entry name" value="OS05G0353850 PROTEIN"/>
    <property type="match status" value="1"/>
</dbReference>
<dbReference type="InterPro" id="IPR036397">
    <property type="entry name" value="RNaseH_sf"/>
</dbReference>
<reference evidence="3" key="1">
    <citation type="submission" date="2016-04" db="EMBL/GenBank/DDBJ databases">
        <title>Cephalotus genome sequencing.</title>
        <authorList>
            <person name="Fukushima K."/>
            <person name="Hasebe M."/>
            <person name="Fang X."/>
        </authorList>
    </citation>
    <scope>NUCLEOTIDE SEQUENCE [LARGE SCALE GENOMIC DNA]</scope>
    <source>
        <strain evidence="3">cv. St1</strain>
    </source>
</reference>
<dbReference type="OrthoDB" id="1906820at2759"/>
<dbReference type="Pfam" id="PF13456">
    <property type="entry name" value="RVT_3"/>
    <property type="match status" value="1"/>
</dbReference>
<dbReference type="InterPro" id="IPR053151">
    <property type="entry name" value="RNase_H-like"/>
</dbReference>
<proteinExistence type="predicted"/>
<feature type="non-terminal residue" evidence="2">
    <location>
        <position position="1"/>
    </location>
</feature>
<dbReference type="Proteomes" id="UP000187406">
    <property type="component" value="Unassembled WGS sequence"/>
</dbReference>
<evidence type="ECO:0000313" key="3">
    <source>
        <dbReference type="Proteomes" id="UP000187406"/>
    </source>
</evidence>
<name>A0A1Q3DGH9_CEPFO</name>
<feature type="non-terminal residue" evidence="2">
    <location>
        <position position="108"/>
    </location>
</feature>
<dbReference type="PANTHER" id="PTHR47723:SF19">
    <property type="entry name" value="POLYNUCLEOTIDYL TRANSFERASE, RIBONUCLEASE H-LIKE SUPERFAMILY PROTEIN"/>
    <property type="match status" value="1"/>
</dbReference>
<dbReference type="GO" id="GO:0004523">
    <property type="term" value="F:RNA-DNA hybrid ribonuclease activity"/>
    <property type="evidence" value="ECO:0007669"/>
    <property type="project" value="InterPro"/>
</dbReference>
<keyword evidence="3" id="KW-1185">Reference proteome</keyword>
<dbReference type="Gene3D" id="3.30.420.10">
    <property type="entry name" value="Ribonuclease H-like superfamily/Ribonuclease H"/>
    <property type="match status" value="1"/>
</dbReference>
<dbReference type="AlphaFoldDB" id="A0A1Q3DGH9"/>
<evidence type="ECO:0000313" key="2">
    <source>
        <dbReference type="EMBL" id="GAV91358.1"/>
    </source>
</evidence>
<evidence type="ECO:0000259" key="1">
    <source>
        <dbReference type="Pfam" id="PF13456"/>
    </source>
</evidence>
<dbReference type="EMBL" id="BDDD01007325">
    <property type="protein sequence ID" value="GAV91358.1"/>
    <property type="molecule type" value="Genomic_DNA"/>
</dbReference>
<dbReference type="InParanoid" id="A0A1Q3DGH9"/>
<organism evidence="2 3">
    <name type="scientific">Cephalotus follicularis</name>
    <name type="common">Albany pitcher plant</name>
    <dbReference type="NCBI Taxonomy" id="3775"/>
    <lineage>
        <taxon>Eukaryota</taxon>
        <taxon>Viridiplantae</taxon>
        <taxon>Streptophyta</taxon>
        <taxon>Embryophyta</taxon>
        <taxon>Tracheophyta</taxon>
        <taxon>Spermatophyta</taxon>
        <taxon>Magnoliopsida</taxon>
        <taxon>eudicotyledons</taxon>
        <taxon>Gunneridae</taxon>
        <taxon>Pentapetalae</taxon>
        <taxon>rosids</taxon>
        <taxon>fabids</taxon>
        <taxon>Oxalidales</taxon>
        <taxon>Cephalotaceae</taxon>
        <taxon>Cephalotus</taxon>
    </lineage>
</organism>